<accession>A0ABN6U0C2</accession>
<organism evidence="2 3">
    <name type="scientific">Nocardia sputorum</name>
    <dbReference type="NCBI Taxonomy" id="2984338"/>
    <lineage>
        <taxon>Bacteria</taxon>
        <taxon>Bacillati</taxon>
        <taxon>Actinomycetota</taxon>
        <taxon>Actinomycetes</taxon>
        <taxon>Mycobacteriales</taxon>
        <taxon>Nocardiaceae</taxon>
        <taxon>Nocardia</taxon>
    </lineage>
</organism>
<keyword evidence="3" id="KW-1185">Reference proteome</keyword>
<gene>
    <name evidence="2" type="ORF">IFM12276_16570</name>
</gene>
<evidence type="ECO:0000313" key="3">
    <source>
        <dbReference type="Proteomes" id="UP001317870"/>
    </source>
</evidence>
<reference evidence="2 3" key="1">
    <citation type="submission" date="2022-11" db="EMBL/GenBank/DDBJ databases">
        <title>Genome Sequencing of Nocardia sp. ON39_IFM12276 and assembly.</title>
        <authorList>
            <person name="Shimojima M."/>
            <person name="Toyokawa M."/>
            <person name="Uesaka K."/>
        </authorList>
    </citation>
    <scope>NUCLEOTIDE SEQUENCE [LARGE SCALE GENOMIC DNA]</scope>
    <source>
        <strain evidence="2 3">IFM 12276</strain>
    </source>
</reference>
<evidence type="ECO:0000313" key="2">
    <source>
        <dbReference type="EMBL" id="BDT98628.1"/>
    </source>
</evidence>
<feature type="compositionally biased region" description="Basic and acidic residues" evidence="1">
    <location>
        <begin position="13"/>
        <end position="28"/>
    </location>
</feature>
<proteinExistence type="predicted"/>
<dbReference type="RefSeq" id="WP_281878680.1">
    <property type="nucleotide sequence ID" value="NZ_AP026976.1"/>
</dbReference>
<protein>
    <submittedName>
        <fullName evidence="2">Uncharacterized protein</fullName>
    </submittedName>
</protein>
<sequence length="71" mass="7936">MHTPTFPTGSPADHLEQQAPADRHEHAGIDTTALNPLAERIRDAFDHADEVDRLEQAFVTPLPDDEYPLAY</sequence>
<dbReference type="Proteomes" id="UP001317870">
    <property type="component" value="Chromosome"/>
</dbReference>
<feature type="region of interest" description="Disordered" evidence="1">
    <location>
        <begin position="1"/>
        <end position="31"/>
    </location>
</feature>
<name>A0ABN6U0C2_9NOCA</name>
<evidence type="ECO:0000256" key="1">
    <source>
        <dbReference type="SAM" id="MobiDB-lite"/>
    </source>
</evidence>
<dbReference type="EMBL" id="AP026978">
    <property type="protein sequence ID" value="BDT98628.1"/>
    <property type="molecule type" value="Genomic_DNA"/>
</dbReference>